<dbReference type="Gene3D" id="2.40.128.270">
    <property type="match status" value="1"/>
</dbReference>
<dbReference type="PANTHER" id="PTHR35535">
    <property type="entry name" value="HEAT SHOCK PROTEIN HSLJ"/>
    <property type="match status" value="1"/>
</dbReference>
<dbReference type="InterPro" id="IPR053147">
    <property type="entry name" value="Hsp_HslJ-like"/>
</dbReference>
<dbReference type="AlphaFoldDB" id="A0AA96WRZ3"/>
<dbReference type="InterPro" id="IPR005184">
    <property type="entry name" value="DUF306_Meta_HslJ"/>
</dbReference>
<dbReference type="Pfam" id="PF03724">
    <property type="entry name" value="META"/>
    <property type="match status" value="1"/>
</dbReference>
<organism evidence="2">
    <name type="scientific">Leptolyngbya sp. NK1-12</name>
    <dbReference type="NCBI Taxonomy" id="2547451"/>
    <lineage>
        <taxon>Bacteria</taxon>
        <taxon>Bacillati</taxon>
        <taxon>Cyanobacteriota</taxon>
        <taxon>Cyanophyceae</taxon>
        <taxon>Leptolyngbyales</taxon>
        <taxon>Leptolyngbyaceae</taxon>
        <taxon>Leptolyngbya group</taxon>
        <taxon>Leptolyngbya</taxon>
    </lineage>
</organism>
<reference evidence="2" key="1">
    <citation type="submission" date="2020-05" db="EMBL/GenBank/DDBJ databases">
        <authorList>
            <person name="Zhu T."/>
            <person name="Keshari N."/>
            <person name="Lu X."/>
        </authorList>
    </citation>
    <scope>NUCLEOTIDE SEQUENCE</scope>
    <source>
        <strain evidence="2">NK1-12</strain>
    </source>
</reference>
<dbReference type="EMBL" id="CP053586">
    <property type="protein sequence ID" value="WNZ21537.1"/>
    <property type="molecule type" value="Genomic_DNA"/>
</dbReference>
<proteinExistence type="predicted"/>
<feature type="domain" description="DUF306" evidence="1">
    <location>
        <begin position="54"/>
        <end position="156"/>
    </location>
</feature>
<dbReference type="RefSeq" id="WP_316432788.1">
    <property type="nucleotide sequence ID" value="NZ_CP053586.1"/>
</dbReference>
<name>A0AA96WRZ3_9CYAN</name>
<protein>
    <submittedName>
        <fullName evidence="2">META domain-containing protein</fullName>
    </submittedName>
</protein>
<gene>
    <name evidence="2" type="ORF">HJG54_00750</name>
</gene>
<evidence type="ECO:0000259" key="1">
    <source>
        <dbReference type="Pfam" id="PF03724"/>
    </source>
</evidence>
<dbReference type="InterPro" id="IPR038670">
    <property type="entry name" value="HslJ-like_sf"/>
</dbReference>
<evidence type="ECO:0000313" key="2">
    <source>
        <dbReference type="EMBL" id="WNZ21537.1"/>
    </source>
</evidence>
<dbReference type="PANTHER" id="PTHR35535:SF1">
    <property type="entry name" value="HEAT SHOCK PROTEIN HSLJ"/>
    <property type="match status" value="1"/>
</dbReference>
<accession>A0AA96WRZ3</accession>
<sequence length="172" mass="18776">MNDSPLFHCRFSQHLTRPILALIVGLSGISVANMASALPVLEQPPLLMAQSTALAGNWRLANMTEDPTPTPMVPAGELTVEFAGDRISGSGGCNRFTGSFDTEGNQLQVSPLASTFKACEQSIMDQETRYLTALQGAQRYELDDQGQLTIFYQTDQTSGVLRFTNQTVRGMW</sequence>